<reference evidence="2 3" key="1">
    <citation type="submission" date="2019-10" db="EMBL/GenBank/DDBJ databases">
        <title>Draft Genome Sequence of Cytophagaceae sp. SJW1-29.</title>
        <authorList>
            <person name="Choi A."/>
        </authorList>
    </citation>
    <scope>NUCLEOTIDE SEQUENCE [LARGE SCALE GENOMIC DNA]</scope>
    <source>
        <strain evidence="2 3">SJW1-29</strain>
    </source>
</reference>
<dbReference type="AlphaFoldDB" id="A0A7C9F9R1"/>
<accession>A0A7C9F9R1</accession>
<dbReference type="RefSeq" id="WP_152761510.1">
    <property type="nucleotide sequence ID" value="NZ_WHLY01000002.1"/>
</dbReference>
<dbReference type="InterPro" id="IPR029062">
    <property type="entry name" value="Class_I_gatase-like"/>
</dbReference>
<protein>
    <recommendedName>
        <fullName evidence="1">ThuA-like domain-containing protein</fullName>
    </recommendedName>
</protein>
<evidence type="ECO:0000313" key="3">
    <source>
        <dbReference type="Proteomes" id="UP000479293"/>
    </source>
</evidence>
<dbReference type="SUPFAM" id="SSF52317">
    <property type="entry name" value="Class I glutamine amidotransferase-like"/>
    <property type="match status" value="1"/>
</dbReference>
<dbReference type="PANTHER" id="PTHR40469:SF2">
    <property type="entry name" value="GALACTOSE-BINDING DOMAIN-LIKE SUPERFAMILY PROTEIN"/>
    <property type="match status" value="1"/>
</dbReference>
<organism evidence="2 3">
    <name type="scientific">Salmonirosea aquatica</name>
    <dbReference type="NCBI Taxonomy" id="2654236"/>
    <lineage>
        <taxon>Bacteria</taxon>
        <taxon>Pseudomonadati</taxon>
        <taxon>Bacteroidota</taxon>
        <taxon>Cytophagia</taxon>
        <taxon>Cytophagales</taxon>
        <taxon>Spirosomataceae</taxon>
        <taxon>Salmonirosea</taxon>
    </lineage>
</organism>
<keyword evidence="3" id="KW-1185">Reference proteome</keyword>
<sequence length="286" mass="32026">MLRKLFKALAIVAGIALVALGGFYVYAMYLTRKLPWQHPVFDTERPADPGSIGPKGVLVFTKTNGFRHEDSILAGPAKYKEIAPKKGWDVVTTENGAFFNDDYLSRFKVVVFHCTTGDVLTPEQQAAFEKFVTQGGGYVGIHSAADTEYEWDWYDRLLGTHFRDHSIFPHTPIATVVTEIKTHPATVHLPDNFRRADEWYNYKRSVRGVAGIQVLLSLDENSYDVGETKGMGKDHPISWVNQIGQGRVFYTGMGHTAETFEEPLSLLHIVKAIEWAGKFDDASAMP</sequence>
<evidence type="ECO:0000313" key="2">
    <source>
        <dbReference type="EMBL" id="MPR34904.1"/>
    </source>
</evidence>
<dbReference type="EMBL" id="WHLY01000002">
    <property type="protein sequence ID" value="MPR34904.1"/>
    <property type="molecule type" value="Genomic_DNA"/>
</dbReference>
<dbReference type="Gene3D" id="3.40.50.880">
    <property type="match status" value="1"/>
</dbReference>
<dbReference type="InterPro" id="IPR029010">
    <property type="entry name" value="ThuA-like"/>
</dbReference>
<dbReference type="Proteomes" id="UP000479293">
    <property type="component" value="Unassembled WGS sequence"/>
</dbReference>
<name>A0A7C9F9R1_9BACT</name>
<dbReference type="Pfam" id="PF06283">
    <property type="entry name" value="ThuA"/>
    <property type="match status" value="1"/>
</dbReference>
<evidence type="ECO:0000259" key="1">
    <source>
        <dbReference type="Pfam" id="PF06283"/>
    </source>
</evidence>
<gene>
    <name evidence="2" type="ORF">GBK04_16475</name>
</gene>
<dbReference type="PANTHER" id="PTHR40469">
    <property type="entry name" value="SECRETED GLYCOSYL HYDROLASE"/>
    <property type="match status" value="1"/>
</dbReference>
<proteinExistence type="predicted"/>
<comment type="caution">
    <text evidence="2">The sequence shown here is derived from an EMBL/GenBank/DDBJ whole genome shotgun (WGS) entry which is preliminary data.</text>
</comment>
<feature type="domain" description="ThuA-like" evidence="1">
    <location>
        <begin position="57"/>
        <end position="276"/>
    </location>
</feature>